<reference evidence="4 5" key="1">
    <citation type="submission" date="2019-02" db="EMBL/GenBank/DDBJ databases">
        <title>Deep-cultivation of Planctomycetes and their phenomic and genomic characterization uncovers novel biology.</title>
        <authorList>
            <person name="Wiegand S."/>
            <person name="Jogler M."/>
            <person name="Boedeker C."/>
            <person name="Pinto D."/>
            <person name="Vollmers J."/>
            <person name="Rivas-Marin E."/>
            <person name="Kohn T."/>
            <person name="Peeters S.H."/>
            <person name="Heuer A."/>
            <person name="Rast P."/>
            <person name="Oberbeckmann S."/>
            <person name="Bunk B."/>
            <person name="Jeske O."/>
            <person name="Meyerdierks A."/>
            <person name="Storesund J.E."/>
            <person name="Kallscheuer N."/>
            <person name="Luecker S."/>
            <person name="Lage O.M."/>
            <person name="Pohl T."/>
            <person name="Merkel B.J."/>
            <person name="Hornburger P."/>
            <person name="Mueller R.-W."/>
            <person name="Bruemmer F."/>
            <person name="Labrenz M."/>
            <person name="Spormann A.M."/>
            <person name="Op den Camp H."/>
            <person name="Overmann J."/>
            <person name="Amann R."/>
            <person name="Jetten M.S.M."/>
            <person name="Mascher T."/>
            <person name="Medema M.H."/>
            <person name="Devos D.P."/>
            <person name="Kaster A.-K."/>
            <person name="Ovreas L."/>
            <person name="Rohde M."/>
            <person name="Galperin M.Y."/>
            <person name="Jogler C."/>
        </authorList>
    </citation>
    <scope>NUCLEOTIDE SEQUENCE [LARGE SCALE GENOMIC DNA]</scope>
    <source>
        <strain evidence="4 5">CA12</strain>
    </source>
</reference>
<keyword evidence="3" id="KW-0472">Membrane</keyword>
<accession>A0A517P7N1</accession>
<evidence type="ECO:0000256" key="3">
    <source>
        <dbReference type="SAM" id="Phobius"/>
    </source>
</evidence>
<dbReference type="Gene3D" id="2.40.420.20">
    <property type="match status" value="1"/>
</dbReference>
<keyword evidence="1" id="KW-0813">Transport</keyword>
<name>A0A517P7N1_9PLAN</name>
<dbReference type="EMBL" id="CP036265">
    <property type="protein sequence ID" value="QDT15384.1"/>
    <property type="molecule type" value="Genomic_DNA"/>
</dbReference>
<dbReference type="InterPro" id="IPR051909">
    <property type="entry name" value="MFP_Cation_Efflux"/>
</dbReference>
<dbReference type="OrthoDB" id="235102at2"/>
<keyword evidence="3" id="KW-1133">Transmembrane helix</keyword>
<dbReference type="AlphaFoldDB" id="A0A517P7N1"/>
<dbReference type="PANTHER" id="PTHR30097">
    <property type="entry name" value="CATION EFFLUX SYSTEM PROTEIN CUSB"/>
    <property type="match status" value="1"/>
</dbReference>
<dbReference type="PANTHER" id="PTHR30097:SF4">
    <property type="entry name" value="SLR6042 PROTEIN"/>
    <property type="match status" value="1"/>
</dbReference>
<dbReference type="GO" id="GO:0060003">
    <property type="term" value="P:copper ion export"/>
    <property type="evidence" value="ECO:0007669"/>
    <property type="project" value="TreeGrafter"/>
</dbReference>
<dbReference type="Gene3D" id="2.40.50.100">
    <property type="match status" value="1"/>
</dbReference>
<sequence>MRVPRPDLRRWLTLERLSWAGAAALAVVAALTFGWWGPTATGLIAGTEPVAEEAADPHAGHDDAAPAGEPYETIRLSEQARGTLGLRTAEVTVSDFTRHIEVPAVVTEIPGRTSLRASAPMTGVLTDVFVTEGQAVEPGDPLFLLRLTHEDVVRAQTEYLTTLEALDVEDREIARLEAAGSGVVAGKVVLEREYERQKLAGLLKAQRQALLLHGITDAQIAEIRQSRNLVREVLIEVPRPHDPTEPGHEGQHDLPIRAAALRRPAFAAQEPAAQDGAPSAAAATPGRLTVAHLHVRPGEAVEAGAELVELHDLSRLYIEGRAFAADADAVTRAARQNRPVTAIPADGLLTPDGDMGGALDEGDDPDGDDDPAERHGAPIPDLRILHVSNDVNPDSRTLPFYVGLPNVVLREGGGFVTWKYKPGQRMRVRVPVGRYGDVIVLPARAVTESGAERFVFVENGSTFEQRPVRVRYADGERVVIADDGSVLPGESVAVTAAYQLRMALKNKAGGAPDPHAGHNH</sequence>
<keyword evidence="5" id="KW-1185">Reference proteome</keyword>
<feature type="transmembrane region" description="Helical" evidence="3">
    <location>
        <begin position="20"/>
        <end position="37"/>
    </location>
</feature>
<dbReference type="GO" id="GO:0015679">
    <property type="term" value="P:plasma membrane copper ion transport"/>
    <property type="evidence" value="ECO:0007669"/>
    <property type="project" value="TreeGrafter"/>
</dbReference>
<evidence type="ECO:0000313" key="5">
    <source>
        <dbReference type="Proteomes" id="UP000318741"/>
    </source>
</evidence>
<keyword evidence="3" id="KW-0812">Transmembrane</keyword>
<dbReference type="GO" id="GO:0030313">
    <property type="term" value="C:cell envelope"/>
    <property type="evidence" value="ECO:0007669"/>
    <property type="project" value="TreeGrafter"/>
</dbReference>
<gene>
    <name evidence="4" type="ORF">CA12_14690</name>
</gene>
<organism evidence="4 5">
    <name type="scientific">Alienimonas californiensis</name>
    <dbReference type="NCBI Taxonomy" id="2527989"/>
    <lineage>
        <taxon>Bacteria</taxon>
        <taxon>Pseudomonadati</taxon>
        <taxon>Planctomycetota</taxon>
        <taxon>Planctomycetia</taxon>
        <taxon>Planctomycetales</taxon>
        <taxon>Planctomycetaceae</taxon>
        <taxon>Alienimonas</taxon>
    </lineage>
</organism>
<dbReference type="KEGG" id="acaf:CA12_14690"/>
<feature type="region of interest" description="Disordered" evidence="2">
    <location>
        <begin position="343"/>
        <end position="378"/>
    </location>
</feature>
<protein>
    <submittedName>
        <fullName evidence="4">Uncharacterized protein</fullName>
    </submittedName>
</protein>
<dbReference type="Proteomes" id="UP000318741">
    <property type="component" value="Chromosome"/>
</dbReference>
<feature type="compositionally biased region" description="Acidic residues" evidence="2">
    <location>
        <begin position="360"/>
        <end position="371"/>
    </location>
</feature>
<evidence type="ECO:0000256" key="2">
    <source>
        <dbReference type="SAM" id="MobiDB-lite"/>
    </source>
</evidence>
<evidence type="ECO:0000256" key="1">
    <source>
        <dbReference type="ARBA" id="ARBA00022448"/>
    </source>
</evidence>
<evidence type="ECO:0000313" key="4">
    <source>
        <dbReference type="EMBL" id="QDT15384.1"/>
    </source>
</evidence>
<proteinExistence type="predicted"/>
<dbReference type="RefSeq" id="WP_145358188.1">
    <property type="nucleotide sequence ID" value="NZ_CP036265.1"/>
</dbReference>